<dbReference type="InterPro" id="IPR029060">
    <property type="entry name" value="PIN-like_dom_sf"/>
</dbReference>
<keyword evidence="9" id="KW-0238">DNA-binding</keyword>
<accession>A0ABN8P8J9</accession>
<evidence type="ECO:0000256" key="9">
    <source>
        <dbReference type="RuleBase" id="RU910737"/>
    </source>
</evidence>
<dbReference type="Gene3D" id="1.10.150.20">
    <property type="entry name" value="5' to 3' exonuclease, C-terminal subdomain"/>
    <property type="match status" value="1"/>
</dbReference>
<keyword evidence="8 9" id="KW-0539">Nucleus</keyword>
<dbReference type="EC" id="3.1.-.-" evidence="9"/>
<keyword evidence="9" id="KW-0269">Exonuclease</keyword>
<keyword evidence="9" id="KW-0267">Excision nuclease</keyword>
<keyword evidence="9" id="KW-0228">DNA excision</keyword>
<keyword evidence="7 9" id="KW-0234">DNA repair</keyword>
<keyword evidence="3 9" id="KW-0479">Metal-binding</keyword>
<feature type="non-terminal residue" evidence="12">
    <location>
        <position position="365"/>
    </location>
</feature>
<gene>
    <name evidence="12" type="ORF">PLOB_00040054</name>
</gene>
<keyword evidence="4 9" id="KW-0227">DNA damage</keyword>
<dbReference type="InterPro" id="IPR036279">
    <property type="entry name" value="5-3_exonuclease_C_sf"/>
</dbReference>
<evidence type="ECO:0000256" key="8">
    <source>
        <dbReference type="ARBA" id="ARBA00023242"/>
    </source>
</evidence>
<dbReference type="CDD" id="cd09901">
    <property type="entry name" value="H3TH_FEN1-like"/>
    <property type="match status" value="1"/>
</dbReference>
<dbReference type="Pfam" id="PF00867">
    <property type="entry name" value="XPG_I"/>
    <property type="match status" value="1"/>
</dbReference>
<dbReference type="PANTHER" id="PTHR11081:SF8">
    <property type="entry name" value="EXONUCLEASE 1"/>
    <property type="match status" value="1"/>
</dbReference>
<evidence type="ECO:0000256" key="1">
    <source>
        <dbReference type="ARBA" id="ARBA00004123"/>
    </source>
</evidence>
<dbReference type="SUPFAM" id="SSF88723">
    <property type="entry name" value="PIN domain-like"/>
    <property type="match status" value="1"/>
</dbReference>
<comment type="cofactor">
    <cofactor evidence="9">
        <name>Mg(2+)</name>
        <dbReference type="ChEBI" id="CHEBI:18420"/>
    </cofactor>
    <text evidence="9">Binds 2 magnesium ions per subunit. They probably participate in the reaction catalyzed by the enzyme. May bind an additional third magnesium ion after substrate binding.</text>
</comment>
<reference evidence="12 13" key="1">
    <citation type="submission" date="2022-05" db="EMBL/GenBank/DDBJ databases">
        <authorList>
            <consortium name="Genoscope - CEA"/>
            <person name="William W."/>
        </authorList>
    </citation>
    <scope>NUCLEOTIDE SEQUENCE [LARGE SCALE GENOMIC DNA]</scope>
</reference>
<comment type="similarity">
    <text evidence="9">Belongs to the XPG/RAD2 endonuclease family. EXO1 subfamily.</text>
</comment>
<dbReference type="CDD" id="cd09857">
    <property type="entry name" value="PIN_EXO1"/>
    <property type="match status" value="1"/>
</dbReference>
<comment type="subcellular location">
    <subcellularLocation>
        <location evidence="1 9">Nucleus</location>
    </subcellularLocation>
</comment>
<name>A0ABN8P8J9_9CNID</name>
<dbReference type="InterPro" id="IPR006086">
    <property type="entry name" value="XPG-I_dom"/>
</dbReference>
<sequence>MGITGLLPLLKDITRDVHVRSFSGKVAAIDAYCWIHKAAIFCAEEIILGIETTRYIDMCLKYIDMLVENNVQPILVFDGMELEAKANVETFRRRNREESRDKGLTLWRQGRKEEAKELFKKAVNISNDMALKLMEACRQRGIKYLVAPFEADAQLAYLNKESYADVVITEDSDLLVFGCTQVIFYCVVWINTNCMFVSNFQVLFKMNHSGSGKLIKREDLNSALKFKDFTFEKFRHMCILSGCDYASSIRGIGLQRARTVLEAAGNKGTQWAISNMREILHKPSLVIPDGYHEMFEMADKTLLHQPVFNPGTKRVVPLNGDVNNEFFSTNFPRRPTDQVAADIAIGNINVETGERVRNFPMPSAE</sequence>
<dbReference type="SMART" id="SM00484">
    <property type="entry name" value="XPGI"/>
    <property type="match status" value="1"/>
</dbReference>
<evidence type="ECO:0000256" key="6">
    <source>
        <dbReference type="ARBA" id="ARBA00022842"/>
    </source>
</evidence>
<evidence type="ECO:0000256" key="4">
    <source>
        <dbReference type="ARBA" id="ARBA00022763"/>
    </source>
</evidence>
<evidence type="ECO:0000256" key="2">
    <source>
        <dbReference type="ARBA" id="ARBA00022722"/>
    </source>
</evidence>
<keyword evidence="5 9" id="KW-0378">Hydrolase</keyword>
<dbReference type="InterPro" id="IPR006085">
    <property type="entry name" value="XPG_DNA_repair_N"/>
</dbReference>
<dbReference type="Pfam" id="PF00752">
    <property type="entry name" value="XPG_N"/>
    <property type="match status" value="1"/>
</dbReference>
<evidence type="ECO:0000256" key="7">
    <source>
        <dbReference type="ARBA" id="ARBA00023204"/>
    </source>
</evidence>
<dbReference type="InterPro" id="IPR044752">
    <property type="entry name" value="PIN-like_EXO1"/>
</dbReference>
<proteinExistence type="inferred from homology"/>
<protein>
    <recommendedName>
        <fullName evidence="9">Exonuclease 1</fullName>
        <ecNumber evidence="9">3.1.-.-</ecNumber>
    </recommendedName>
</protein>
<dbReference type="SUPFAM" id="SSF47807">
    <property type="entry name" value="5' to 3' exonuclease, C-terminal subdomain"/>
    <property type="match status" value="1"/>
</dbReference>
<evidence type="ECO:0000313" key="13">
    <source>
        <dbReference type="Proteomes" id="UP001159405"/>
    </source>
</evidence>
<evidence type="ECO:0000259" key="11">
    <source>
        <dbReference type="SMART" id="SM00485"/>
    </source>
</evidence>
<dbReference type="Gene3D" id="3.40.50.1010">
    <property type="entry name" value="5'-nuclease"/>
    <property type="match status" value="1"/>
</dbReference>
<evidence type="ECO:0000313" key="12">
    <source>
        <dbReference type="EMBL" id="CAH3137836.1"/>
    </source>
</evidence>
<evidence type="ECO:0000256" key="3">
    <source>
        <dbReference type="ARBA" id="ARBA00022723"/>
    </source>
</evidence>
<dbReference type="SMART" id="SM00279">
    <property type="entry name" value="HhH2"/>
    <property type="match status" value="1"/>
</dbReference>
<feature type="domain" description="XPG-I" evidence="10">
    <location>
        <begin position="138"/>
        <end position="206"/>
    </location>
</feature>
<keyword evidence="13" id="KW-1185">Reference proteome</keyword>
<dbReference type="InterPro" id="IPR006084">
    <property type="entry name" value="XPG/Rad2"/>
</dbReference>
<dbReference type="EMBL" id="CALNXK010000060">
    <property type="protein sequence ID" value="CAH3137836.1"/>
    <property type="molecule type" value="Genomic_DNA"/>
</dbReference>
<dbReference type="InterPro" id="IPR008918">
    <property type="entry name" value="HhH2"/>
</dbReference>
<comment type="caution">
    <text evidence="12">The sequence shown here is derived from an EMBL/GenBank/DDBJ whole genome shotgun (WGS) entry which is preliminary data.</text>
</comment>
<dbReference type="SMART" id="SM00485">
    <property type="entry name" value="XPGN"/>
    <property type="match status" value="1"/>
</dbReference>
<keyword evidence="2 9" id="KW-0540">Nuclease</keyword>
<dbReference type="PRINTS" id="PR00853">
    <property type="entry name" value="XPGRADSUPER"/>
</dbReference>
<dbReference type="Proteomes" id="UP001159405">
    <property type="component" value="Unassembled WGS sequence"/>
</dbReference>
<evidence type="ECO:0000259" key="10">
    <source>
        <dbReference type="SMART" id="SM00484"/>
    </source>
</evidence>
<organism evidence="12 13">
    <name type="scientific">Porites lobata</name>
    <dbReference type="NCBI Taxonomy" id="104759"/>
    <lineage>
        <taxon>Eukaryota</taxon>
        <taxon>Metazoa</taxon>
        <taxon>Cnidaria</taxon>
        <taxon>Anthozoa</taxon>
        <taxon>Hexacorallia</taxon>
        <taxon>Scleractinia</taxon>
        <taxon>Fungiina</taxon>
        <taxon>Poritidae</taxon>
        <taxon>Porites</taxon>
    </lineage>
</organism>
<comment type="function">
    <text evidence="9">5'-&gt;3' double-stranded DNA exonuclease which may also possess a cryptic 3'-&gt;5' double-stranded DNA exonuclease activity. Functions in DNA mismatch repair.</text>
</comment>
<dbReference type="PANTHER" id="PTHR11081">
    <property type="entry name" value="FLAP ENDONUCLEASE FAMILY MEMBER"/>
    <property type="match status" value="1"/>
</dbReference>
<feature type="domain" description="XPG N-terminal" evidence="11">
    <location>
        <begin position="1"/>
        <end position="99"/>
    </location>
</feature>
<keyword evidence="6 9" id="KW-0460">Magnesium</keyword>
<evidence type="ECO:0000256" key="5">
    <source>
        <dbReference type="ARBA" id="ARBA00022801"/>
    </source>
</evidence>